<dbReference type="Proteomes" id="UP000264605">
    <property type="component" value="Plasmid unnamed2"/>
</dbReference>
<protein>
    <submittedName>
        <fullName evidence="1">Uncharacterized protein</fullName>
    </submittedName>
</protein>
<evidence type="ECO:0000313" key="2">
    <source>
        <dbReference type="EMBL" id="MEJ6498042.1"/>
    </source>
</evidence>
<evidence type="ECO:0000313" key="3">
    <source>
        <dbReference type="Proteomes" id="UP000264605"/>
    </source>
</evidence>
<accession>A0AAD0WER2</accession>
<proteinExistence type="predicted"/>
<keyword evidence="4" id="KW-1185">Reference proteome</keyword>
<gene>
    <name evidence="1" type="ORF">D0907_20685</name>
    <name evidence="2" type="ORF">PQI24_18520</name>
</gene>
<dbReference type="KEGG" id="pdj:D0907_20685"/>
<dbReference type="RefSeq" id="WP_036973817.1">
    <property type="nucleotide sequence ID" value="NZ_CP032092.1"/>
</dbReference>
<name>A0AAD0WER2_9GAMM</name>
<evidence type="ECO:0000313" key="4">
    <source>
        <dbReference type="Proteomes" id="UP001377972"/>
    </source>
</evidence>
<organism evidence="1 3">
    <name type="scientific">Pseudoalteromonas lipolytica</name>
    <dbReference type="NCBI Taxonomy" id="570156"/>
    <lineage>
        <taxon>Bacteria</taxon>
        <taxon>Pseudomonadati</taxon>
        <taxon>Pseudomonadota</taxon>
        <taxon>Gammaproteobacteria</taxon>
        <taxon>Alteromonadales</taxon>
        <taxon>Pseudoalteromonadaceae</taxon>
        <taxon>Pseudoalteromonas</taxon>
    </lineage>
</organism>
<dbReference type="Proteomes" id="UP001377972">
    <property type="component" value="Unassembled WGS sequence"/>
</dbReference>
<keyword evidence="1" id="KW-0614">Plasmid</keyword>
<dbReference type="EMBL" id="JAQPZS010000022">
    <property type="protein sequence ID" value="MEJ6498042.1"/>
    <property type="molecule type" value="Genomic_DNA"/>
</dbReference>
<reference evidence="2 4" key="2">
    <citation type="submission" date="2023-01" db="EMBL/GenBank/DDBJ databases">
        <title>Trichodesmium-associated heterotrophic epibiont bacteria.</title>
        <authorList>
            <person name="Cleveland C.S."/>
            <person name="Webb E.A."/>
        </authorList>
    </citation>
    <scope>NUCLEOTIDE SEQUENCE [LARGE SCALE GENOMIC DNA]</scope>
    <source>
        <strain evidence="2 4">USCH2</strain>
    </source>
</reference>
<reference evidence="1 3" key="1">
    <citation type="submission" date="2018-08" db="EMBL/GenBank/DDBJ databases">
        <title>Draft genome sequence of Pseudoalteromonas donghaensis HJ51.</title>
        <authorList>
            <person name="Oh J."/>
            <person name="Roh D."/>
        </authorList>
    </citation>
    <scope>NUCLEOTIDE SEQUENCE [LARGE SCALE GENOMIC DNA]</scope>
    <source>
        <strain evidence="1 3">HJ51</strain>
        <plasmid evidence="1 3">unnamed2</plasmid>
    </source>
</reference>
<dbReference type="AlphaFoldDB" id="A0AAD0WER2"/>
<dbReference type="GeneID" id="99507893"/>
<evidence type="ECO:0000313" key="1">
    <source>
        <dbReference type="EMBL" id="AXV67747.1"/>
    </source>
</evidence>
<dbReference type="EMBL" id="CP032092">
    <property type="protein sequence ID" value="AXV67747.1"/>
    <property type="molecule type" value="Genomic_DNA"/>
</dbReference>
<geneLocation type="plasmid" evidence="1 3">
    <name>unnamed2</name>
</geneLocation>
<sequence length="62" mass="6983">MFEDTAFHIFDKSTSTLTLFTGEIKQIDVNHLDKPDYLSAVKQKAISSGLIGESDFVCEWDV</sequence>